<dbReference type="InterPro" id="IPR006357">
    <property type="entry name" value="HAD-SF_hydro_IIA"/>
</dbReference>
<dbReference type="Pfam" id="PF13344">
    <property type="entry name" value="Hydrolase_6"/>
    <property type="match status" value="1"/>
</dbReference>
<dbReference type="PANTHER" id="PTHR14269:SF4">
    <property type="entry name" value="CAT EYE SYNDROME CRITICAL REGION PROTEIN 5"/>
    <property type="match status" value="1"/>
</dbReference>
<dbReference type="NCBIfam" id="TIGR01456">
    <property type="entry name" value="CECR5"/>
    <property type="match status" value="1"/>
</dbReference>
<evidence type="ECO:0000313" key="2">
    <source>
        <dbReference type="Proteomes" id="UP001159427"/>
    </source>
</evidence>
<reference evidence="1 2" key="1">
    <citation type="submission" date="2022-05" db="EMBL/GenBank/DDBJ databases">
        <authorList>
            <consortium name="Genoscope - CEA"/>
            <person name="William W."/>
        </authorList>
    </citation>
    <scope>NUCLEOTIDE SEQUENCE [LARGE SCALE GENOMIC DNA]</scope>
</reference>
<dbReference type="InterPro" id="IPR036412">
    <property type="entry name" value="HAD-like_sf"/>
</dbReference>
<dbReference type="PANTHER" id="PTHR14269">
    <property type="entry name" value="CDP-DIACYLGLYCEROL--GLYCEROL-3-PHOSPHATE 3-PHOSPHATIDYLTRANSFERASE-RELATED"/>
    <property type="match status" value="1"/>
</dbReference>
<comment type="caution">
    <text evidence="1">The sequence shown here is derived from an EMBL/GenBank/DDBJ whole genome shotgun (WGS) entry which is preliminary data.</text>
</comment>
<dbReference type="InterPro" id="IPR023214">
    <property type="entry name" value="HAD_sf"/>
</dbReference>
<organism evidence="1 2">
    <name type="scientific">Porites evermanni</name>
    <dbReference type="NCBI Taxonomy" id="104178"/>
    <lineage>
        <taxon>Eukaryota</taxon>
        <taxon>Metazoa</taxon>
        <taxon>Cnidaria</taxon>
        <taxon>Anthozoa</taxon>
        <taxon>Hexacorallia</taxon>
        <taxon>Scleractinia</taxon>
        <taxon>Fungiina</taxon>
        <taxon>Poritidae</taxon>
        <taxon>Porites</taxon>
    </lineage>
</organism>
<evidence type="ECO:0008006" key="3">
    <source>
        <dbReference type="Google" id="ProtNLM"/>
    </source>
</evidence>
<gene>
    <name evidence="1" type="ORF">PEVE_00044501</name>
</gene>
<proteinExistence type="predicted"/>
<protein>
    <recommendedName>
        <fullName evidence="3">Cat eye syndrome critical region protein 5</fullName>
    </recommendedName>
</protein>
<keyword evidence="2" id="KW-1185">Reference proteome</keyword>
<dbReference type="InterPro" id="IPR006353">
    <property type="entry name" value="HAD-SF_hydro_IIA_CECR5"/>
</dbReference>
<evidence type="ECO:0000313" key="1">
    <source>
        <dbReference type="EMBL" id="CAH3148181.1"/>
    </source>
</evidence>
<dbReference type="NCBIfam" id="TIGR01460">
    <property type="entry name" value="HAD-SF-IIA"/>
    <property type="match status" value="1"/>
</dbReference>
<dbReference type="Proteomes" id="UP001159427">
    <property type="component" value="Unassembled WGS sequence"/>
</dbReference>
<accession>A0ABN8PQK6</accession>
<sequence length="424" mass="47930">MARSRRALKSLIEGPEFSFRNIVRSYTARFFCEHPSPRLSAKPAIPPFGVLLDIDGVLVRGRKPIPGAREALEMLRQSEVPTVFLTNGGCESEKEAAERLSDKIGFEVREEQMVLSHTPLKMFDWLHNKHVLVSGQLNIKEIVKGYGFRSVSDIEDIRRAYPLLDMVDRERRFKPVRLGTPPEELPPIEAILLLGEPVRWETHLQLIIDILVTNGNLLSISQSPCKKRIPVIAANTDLIYMSEVPLPRFGHGAFLLNLEVLYKKLTGQELVYAEFLGKPFISSYKYAEHCLYQSSGSSRGQIKSLYAVGDNLDTDIYGANMCNEYLKAFHESSGSGTENQLRDLTSHQEKHSAVEWSPEVKSIESILVQTGVSLPSDNNLTTNEGARYLHRDLDFQPRFRRAKHVVENIADAVELILKQEQECS</sequence>
<dbReference type="SUPFAM" id="SSF56784">
    <property type="entry name" value="HAD-like"/>
    <property type="match status" value="1"/>
</dbReference>
<dbReference type="EMBL" id="CALNXI010000946">
    <property type="protein sequence ID" value="CAH3148181.1"/>
    <property type="molecule type" value="Genomic_DNA"/>
</dbReference>
<dbReference type="Gene3D" id="3.40.50.1000">
    <property type="entry name" value="HAD superfamily/HAD-like"/>
    <property type="match status" value="2"/>
</dbReference>
<name>A0ABN8PQK6_9CNID</name>
<dbReference type="InterPro" id="IPR050324">
    <property type="entry name" value="CDP-alcohol_PTase-I"/>
</dbReference>